<keyword evidence="5 6" id="KW-0472">Membrane</keyword>
<feature type="transmembrane region" description="Helical" evidence="6">
    <location>
        <begin position="62"/>
        <end position="84"/>
    </location>
</feature>
<feature type="transmembrane region" description="Helical" evidence="6">
    <location>
        <begin position="96"/>
        <end position="120"/>
    </location>
</feature>
<evidence type="ECO:0000256" key="6">
    <source>
        <dbReference type="SAM" id="Phobius"/>
    </source>
</evidence>
<keyword evidence="2" id="KW-1003">Cell membrane</keyword>
<evidence type="ECO:0000313" key="8">
    <source>
        <dbReference type="Proteomes" id="UP001596317"/>
    </source>
</evidence>
<evidence type="ECO:0000313" key="7">
    <source>
        <dbReference type="EMBL" id="MFC6661640.1"/>
    </source>
</evidence>
<comment type="subcellular location">
    <subcellularLocation>
        <location evidence="1">Cell membrane</location>
        <topology evidence="1">Multi-pass membrane protein</topology>
    </subcellularLocation>
</comment>
<keyword evidence="8" id="KW-1185">Reference proteome</keyword>
<dbReference type="PANTHER" id="PTHR30086">
    <property type="entry name" value="ARGININE EXPORTER PROTEIN ARGO"/>
    <property type="match status" value="1"/>
</dbReference>
<evidence type="ECO:0000256" key="3">
    <source>
        <dbReference type="ARBA" id="ARBA00022692"/>
    </source>
</evidence>
<accession>A0ABW1ZMJ6</accession>
<protein>
    <submittedName>
        <fullName evidence="7">LysE family translocator</fullName>
    </submittedName>
</protein>
<name>A0ABW1ZMJ6_9DEIO</name>
<feature type="transmembrane region" description="Helical" evidence="6">
    <location>
        <begin position="26"/>
        <end position="41"/>
    </location>
</feature>
<proteinExistence type="predicted"/>
<dbReference type="RefSeq" id="WP_380057217.1">
    <property type="nucleotide sequence ID" value="NZ_JBHSWB010000001.1"/>
</dbReference>
<dbReference type="InterPro" id="IPR001123">
    <property type="entry name" value="LeuE-type"/>
</dbReference>
<evidence type="ECO:0000256" key="2">
    <source>
        <dbReference type="ARBA" id="ARBA00022475"/>
    </source>
</evidence>
<evidence type="ECO:0000256" key="1">
    <source>
        <dbReference type="ARBA" id="ARBA00004651"/>
    </source>
</evidence>
<dbReference type="EMBL" id="JBHSWB010000001">
    <property type="protein sequence ID" value="MFC6661640.1"/>
    <property type="molecule type" value="Genomic_DNA"/>
</dbReference>
<evidence type="ECO:0000256" key="5">
    <source>
        <dbReference type="ARBA" id="ARBA00023136"/>
    </source>
</evidence>
<keyword evidence="3 6" id="KW-0812">Transmembrane</keyword>
<dbReference type="Proteomes" id="UP001596317">
    <property type="component" value="Unassembled WGS sequence"/>
</dbReference>
<organism evidence="7 8">
    <name type="scientific">Deinococcus multiflagellatus</name>
    <dbReference type="NCBI Taxonomy" id="1656887"/>
    <lineage>
        <taxon>Bacteria</taxon>
        <taxon>Thermotogati</taxon>
        <taxon>Deinococcota</taxon>
        <taxon>Deinococci</taxon>
        <taxon>Deinococcales</taxon>
        <taxon>Deinococcaceae</taxon>
        <taxon>Deinococcus</taxon>
    </lineage>
</organism>
<dbReference type="Pfam" id="PF01810">
    <property type="entry name" value="LysE"/>
    <property type="match status" value="1"/>
</dbReference>
<gene>
    <name evidence="7" type="ORF">ACFP90_15855</name>
</gene>
<reference evidence="8" key="1">
    <citation type="journal article" date="2019" name="Int. J. Syst. Evol. Microbiol.">
        <title>The Global Catalogue of Microorganisms (GCM) 10K type strain sequencing project: providing services to taxonomists for standard genome sequencing and annotation.</title>
        <authorList>
            <consortium name="The Broad Institute Genomics Platform"/>
            <consortium name="The Broad Institute Genome Sequencing Center for Infectious Disease"/>
            <person name="Wu L."/>
            <person name="Ma J."/>
        </authorList>
    </citation>
    <scope>NUCLEOTIDE SEQUENCE [LARGE SCALE GENOMIC DNA]</scope>
    <source>
        <strain evidence="8">CCUG 63830</strain>
    </source>
</reference>
<sequence length="158" mass="16783">MHVLAAVAGVSALVLSSALLFGVLKWLGAAYLVGLGVLTWLRKEPPASGLQDRPEPRPLRHLFAQGVVVNLLNPKTALFFLAFLPQFVQPARGPVWGQTLVLGLLFLALATLSDSAYALLAGHAGRHLRGPVAARWQKRLTGGVFVALGLGTAAVQRH</sequence>
<keyword evidence="4 6" id="KW-1133">Transmembrane helix</keyword>
<comment type="caution">
    <text evidence="7">The sequence shown here is derived from an EMBL/GenBank/DDBJ whole genome shotgun (WGS) entry which is preliminary data.</text>
</comment>
<evidence type="ECO:0000256" key="4">
    <source>
        <dbReference type="ARBA" id="ARBA00022989"/>
    </source>
</evidence>
<dbReference type="PANTHER" id="PTHR30086:SF20">
    <property type="entry name" value="ARGININE EXPORTER PROTEIN ARGO-RELATED"/>
    <property type="match status" value="1"/>
</dbReference>